<evidence type="ECO:0000259" key="4">
    <source>
        <dbReference type="PROSITE" id="PS50927"/>
    </source>
</evidence>
<gene>
    <name evidence="6" type="ORF">OLEA9_A011145</name>
</gene>
<dbReference type="PROSITE" id="PS51257">
    <property type="entry name" value="PROKAR_LIPOPROTEIN"/>
    <property type="match status" value="1"/>
</dbReference>
<comment type="caution">
    <text evidence="6">The sequence shown here is derived from an EMBL/GenBank/DDBJ whole genome shotgun (WGS) entry which is preliminary data.</text>
</comment>
<dbReference type="PANTHER" id="PTHR32444:SF226">
    <property type="entry name" value="BULB-TYPE LECTIN DOMAIN-CONTAINING PROTEIN"/>
    <property type="match status" value="1"/>
</dbReference>
<feature type="signal peptide" evidence="3">
    <location>
        <begin position="1"/>
        <end position="25"/>
    </location>
</feature>
<dbReference type="Pfam" id="PF08276">
    <property type="entry name" value="PAN_2"/>
    <property type="match status" value="1"/>
</dbReference>
<keyword evidence="7" id="KW-1185">Reference proteome</keyword>
<evidence type="ECO:0000256" key="1">
    <source>
        <dbReference type="ARBA" id="ARBA00022729"/>
    </source>
</evidence>
<proteinExistence type="predicted"/>
<dbReference type="Gramene" id="OE9A011145T1">
    <property type="protein sequence ID" value="OE9A011145C1"/>
    <property type="gene ID" value="OE9A011145"/>
</dbReference>
<dbReference type="InterPro" id="IPR001480">
    <property type="entry name" value="Bulb-type_lectin_dom"/>
</dbReference>
<protein>
    <submittedName>
        <fullName evidence="6">Uncharacterized protein</fullName>
    </submittedName>
</protein>
<keyword evidence="2" id="KW-0325">Glycoprotein</keyword>
<dbReference type="PROSITE" id="PS50927">
    <property type="entry name" value="BULB_LECTIN"/>
    <property type="match status" value="1"/>
</dbReference>
<evidence type="ECO:0000256" key="3">
    <source>
        <dbReference type="SAM" id="SignalP"/>
    </source>
</evidence>
<feature type="domain" description="Apple" evidence="5">
    <location>
        <begin position="315"/>
        <end position="400"/>
    </location>
</feature>
<dbReference type="OrthoDB" id="912844at2759"/>
<accession>A0A8S0T120</accession>
<feature type="non-terminal residue" evidence="6">
    <location>
        <position position="408"/>
    </location>
</feature>
<name>A0A8S0T120_OLEEU</name>
<dbReference type="SMART" id="SM00108">
    <property type="entry name" value="B_lectin"/>
    <property type="match status" value="1"/>
</dbReference>
<dbReference type="Gene3D" id="2.90.10.10">
    <property type="entry name" value="Bulb-type lectin domain"/>
    <property type="match status" value="1"/>
</dbReference>
<dbReference type="Proteomes" id="UP000594638">
    <property type="component" value="Unassembled WGS sequence"/>
</dbReference>
<dbReference type="InterPro" id="IPR003609">
    <property type="entry name" value="Pan_app"/>
</dbReference>
<reference evidence="6 7" key="1">
    <citation type="submission" date="2019-12" db="EMBL/GenBank/DDBJ databases">
        <authorList>
            <person name="Alioto T."/>
            <person name="Alioto T."/>
            <person name="Gomez Garrido J."/>
        </authorList>
    </citation>
    <scope>NUCLEOTIDE SEQUENCE [LARGE SCALE GENOMIC DNA]</scope>
</reference>
<organism evidence="6 7">
    <name type="scientific">Olea europaea subsp. europaea</name>
    <dbReference type="NCBI Taxonomy" id="158383"/>
    <lineage>
        <taxon>Eukaryota</taxon>
        <taxon>Viridiplantae</taxon>
        <taxon>Streptophyta</taxon>
        <taxon>Embryophyta</taxon>
        <taxon>Tracheophyta</taxon>
        <taxon>Spermatophyta</taxon>
        <taxon>Magnoliopsida</taxon>
        <taxon>eudicotyledons</taxon>
        <taxon>Gunneridae</taxon>
        <taxon>Pentapetalae</taxon>
        <taxon>asterids</taxon>
        <taxon>lamiids</taxon>
        <taxon>Lamiales</taxon>
        <taxon>Oleaceae</taxon>
        <taxon>Oleeae</taxon>
        <taxon>Olea</taxon>
    </lineage>
</organism>
<evidence type="ECO:0000259" key="5">
    <source>
        <dbReference type="PROSITE" id="PS50948"/>
    </source>
</evidence>
<dbReference type="InterPro" id="IPR036426">
    <property type="entry name" value="Bulb-type_lectin_dom_sf"/>
</dbReference>
<dbReference type="AlphaFoldDB" id="A0A8S0T120"/>
<keyword evidence="1 3" id="KW-0732">Signal</keyword>
<dbReference type="EMBL" id="CACTIH010005580">
    <property type="protein sequence ID" value="CAA2998084.1"/>
    <property type="molecule type" value="Genomic_DNA"/>
</dbReference>
<evidence type="ECO:0000313" key="7">
    <source>
        <dbReference type="Proteomes" id="UP000594638"/>
    </source>
</evidence>
<evidence type="ECO:0000313" key="6">
    <source>
        <dbReference type="EMBL" id="CAA2998084.1"/>
    </source>
</evidence>
<sequence>MEKAIILTISFFLLIFSCFVSPISSVDTLKPGDSLNSSAFLVSADGFFTLGFFKLKFSGDSYLAITYWNETGGNNLVWLCNRENGISDDSGILTINSAGKLIITSNTSDPTVLYVGRNGKNITATLLNSGNFVVREMNINGSSDRVLWESFDYPTDTLFPGMKLGVNHRTRRNWHLTSRFGVDNPASGAFTLEWDPGTRMLIVRRRGLIYWTSGNLKDYTNQSLRLNVKEFENIPKPNFEDFNYNFTNVSNGAEDYFSYSRITYPTAIHGPLSGWQLSYNGDIFDTYNGTMIAKVSLCYGYNIYKGCESWEQPICRNHNETFVLKSGHFANGNGSEPVSEFVYDYNLTESDCREKCWKDCECVGFAWVSGEYVCTFWKGKILTFVQSYDGSEPKQFVLVLKASESSTK</sequence>
<dbReference type="Pfam" id="PF01453">
    <property type="entry name" value="B_lectin"/>
    <property type="match status" value="1"/>
</dbReference>
<feature type="chain" id="PRO_5035775042" evidence="3">
    <location>
        <begin position="26"/>
        <end position="408"/>
    </location>
</feature>
<evidence type="ECO:0000256" key="2">
    <source>
        <dbReference type="ARBA" id="ARBA00023180"/>
    </source>
</evidence>
<dbReference type="SUPFAM" id="SSF51110">
    <property type="entry name" value="alpha-D-mannose-specific plant lectins"/>
    <property type="match status" value="1"/>
</dbReference>
<dbReference type="PROSITE" id="PS50948">
    <property type="entry name" value="PAN"/>
    <property type="match status" value="1"/>
</dbReference>
<feature type="domain" description="Bulb-type lectin" evidence="4">
    <location>
        <begin position="26"/>
        <end position="147"/>
    </location>
</feature>
<dbReference type="PANTHER" id="PTHR32444">
    <property type="entry name" value="BULB-TYPE LECTIN DOMAIN-CONTAINING PROTEIN"/>
    <property type="match status" value="1"/>
</dbReference>